<dbReference type="AlphaFoldDB" id="A0A6A4HL25"/>
<dbReference type="Proteomes" id="UP000799118">
    <property type="component" value="Unassembled WGS sequence"/>
</dbReference>
<dbReference type="EMBL" id="ML769479">
    <property type="protein sequence ID" value="KAE9398723.1"/>
    <property type="molecule type" value="Genomic_DNA"/>
</dbReference>
<sequence length="93" mass="10971">IAKELCYFALALVQAGAYIEQQQCLHIYLDKLHSQRAELLARDMSQSLDRYRLSVYSTWNLSWNKLDESCRIFLQLCSCLHYEGIPRMLFHKA</sequence>
<accession>A0A6A4HL25</accession>
<protein>
    <submittedName>
        <fullName evidence="1">Uncharacterized protein</fullName>
    </submittedName>
</protein>
<evidence type="ECO:0000313" key="2">
    <source>
        <dbReference type="Proteomes" id="UP000799118"/>
    </source>
</evidence>
<feature type="non-terminal residue" evidence="1">
    <location>
        <position position="93"/>
    </location>
</feature>
<evidence type="ECO:0000313" key="1">
    <source>
        <dbReference type="EMBL" id="KAE9398723.1"/>
    </source>
</evidence>
<dbReference type="OrthoDB" id="674604at2759"/>
<gene>
    <name evidence="1" type="ORF">BT96DRAFT_750640</name>
</gene>
<keyword evidence="2" id="KW-1185">Reference proteome</keyword>
<organism evidence="1 2">
    <name type="scientific">Gymnopus androsaceus JB14</name>
    <dbReference type="NCBI Taxonomy" id="1447944"/>
    <lineage>
        <taxon>Eukaryota</taxon>
        <taxon>Fungi</taxon>
        <taxon>Dikarya</taxon>
        <taxon>Basidiomycota</taxon>
        <taxon>Agaricomycotina</taxon>
        <taxon>Agaricomycetes</taxon>
        <taxon>Agaricomycetidae</taxon>
        <taxon>Agaricales</taxon>
        <taxon>Marasmiineae</taxon>
        <taxon>Omphalotaceae</taxon>
        <taxon>Gymnopus</taxon>
    </lineage>
</organism>
<proteinExistence type="predicted"/>
<name>A0A6A4HL25_9AGAR</name>
<reference evidence="1" key="1">
    <citation type="journal article" date="2019" name="Environ. Microbiol.">
        <title>Fungal ecological strategies reflected in gene transcription - a case study of two litter decomposers.</title>
        <authorList>
            <person name="Barbi F."/>
            <person name="Kohler A."/>
            <person name="Barry K."/>
            <person name="Baskaran P."/>
            <person name="Daum C."/>
            <person name="Fauchery L."/>
            <person name="Ihrmark K."/>
            <person name="Kuo A."/>
            <person name="LaButti K."/>
            <person name="Lipzen A."/>
            <person name="Morin E."/>
            <person name="Grigoriev I.V."/>
            <person name="Henrissat B."/>
            <person name="Lindahl B."/>
            <person name="Martin F."/>
        </authorList>
    </citation>
    <scope>NUCLEOTIDE SEQUENCE</scope>
    <source>
        <strain evidence="1">JB14</strain>
    </source>
</reference>
<feature type="non-terminal residue" evidence="1">
    <location>
        <position position="1"/>
    </location>
</feature>